<protein>
    <submittedName>
        <fullName evidence="1">Uncharacterized protein</fullName>
    </submittedName>
</protein>
<reference evidence="1" key="1">
    <citation type="submission" date="2014-11" db="EMBL/GenBank/DDBJ databases">
        <authorList>
            <person name="Amaro Gonzalez C."/>
        </authorList>
    </citation>
    <scope>NUCLEOTIDE SEQUENCE</scope>
</reference>
<sequence length="47" mass="5622">MRDTKTGTSRIFRNVPHYTDFNIMHNQNQFLQMILFQCAGAHTFRPH</sequence>
<dbReference type="AlphaFoldDB" id="A0A0E9PYR5"/>
<name>A0A0E9PYR5_ANGAN</name>
<evidence type="ECO:0000313" key="1">
    <source>
        <dbReference type="EMBL" id="JAH09741.1"/>
    </source>
</evidence>
<reference evidence="1" key="2">
    <citation type="journal article" date="2015" name="Fish Shellfish Immunol.">
        <title>Early steps in the European eel (Anguilla anguilla)-Vibrio vulnificus interaction in the gills: Role of the RtxA13 toxin.</title>
        <authorList>
            <person name="Callol A."/>
            <person name="Pajuelo D."/>
            <person name="Ebbesson L."/>
            <person name="Teles M."/>
            <person name="MacKenzie S."/>
            <person name="Amaro C."/>
        </authorList>
    </citation>
    <scope>NUCLEOTIDE SEQUENCE</scope>
</reference>
<proteinExistence type="predicted"/>
<dbReference type="EMBL" id="GBXM01098836">
    <property type="protein sequence ID" value="JAH09741.1"/>
    <property type="molecule type" value="Transcribed_RNA"/>
</dbReference>
<organism evidence="1">
    <name type="scientific">Anguilla anguilla</name>
    <name type="common">European freshwater eel</name>
    <name type="synonym">Muraena anguilla</name>
    <dbReference type="NCBI Taxonomy" id="7936"/>
    <lineage>
        <taxon>Eukaryota</taxon>
        <taxon>Metazoa</taxon>
        <taxon>Chordata</taxon>
        <taxon>Craniata</taxon>
        <taxon>Vertebrata</taxon>
        <taxon>Euteleostomi</taxon>
        <taxon>Actinopterygii</taxon>
        <taxon>Neopterygii</taxon>
        <taxon>Teleostei</taxon>
        <taxon>Anguilliformes</taxon>
        <taxon>Anguillidae</taxon>
        <taxon>Anguilla</taxon>
    </lineage>
</organism>
<accession>A0A0E9PYR5</accession>